<gene>
    <name evidence="1" type="ORF">SBAD_LOCUS10094</name>
</gene>
<reference evidence="1 2" key="2">
    <citation type="submission" date="2018-11" db="EMBL/GenBank/DDBJ databases">
        <authorList>
            <consortium name="Pathogen Informatics"/>
        </authorList>
    </citation>
    <scope>NUCLEOTIDE SEQUENCE [LARGE SCALE GENOMIC DNA]</scope>
</reference>
<dbReference type="WBParaSite" id="SBAD_0001045401-mRNA-1">
    <property type="protein sequence ID" value="SBAD_0001045401-mRNA-1"/>
    <property type="gene ID" value="SBAD_0001045401"/>
</dbReference>
<keyword evidence="2" id="KW-1185">Reference proteome</keyword>
<evidence type="ECO:0000313" key="3">
    <source>
        <dbReference type="WBParaSite" id="SBAD_0001045401-mRNA-1"/>
    </source>
</evidence>
<organism evidence="3">
    <name type="scientific">Soboliphyme baturini</name>
    <dbReference type="NCBI Taxonomy" id="241478"/>
    <lineage>
        <taxon>Eukaryota</taxon>
        <taxon>Metazoa</taxon>
        <taxon>Ecdysozoa</taxon>
        <taxon>Nematoda</taxon>
        <taxon>Enoplea</taxon>
        <taxon>Dorylaimia</taxon>
        <taxon>Dioctophymatida</taxon>
        <taxon>Dioctophymatoidea</taxon>
        <taxon>Soboliphymatidae</taxon>
        <taxon>Soboliphyme</taxon>
    </lineage>
</organism>
<proteinExistence type="predicted"/>
<dbReference type="EMBL" id="UZAM01013599">
    <property type="protein sequence ID" value="VDP28877.1"/>
    <property type="molecule type" value="Genomic_DNA"/>
</dbReference>
<dbReference type="AlphaFoldDB" id="A0A183J2J6"/>
<protein>
    <submittedName>
        <fullName evidence="3">Transposase</fullName>
    </submittedName>
</protein>
<name>A0A183J2J6_9BILA</name>
<sequence>MVAVLRLQLGTYRRTARKGTNARFDFNRLEDPETCAAFKVEISCRFVPIRDVTCRNSELLYQLPKQGIVGAAANALGLSKRRIIRREGGLVRNPHSSPKKKRGEA</sequence>
<evidence type="ECO:0000313" key="1">
    <source>
        <dbReference type="EMBL" id="VDP28877.1"/>
    </source>
</evidence>
<dbReference type="Proteomes" id="UP000270296">
    <property type="component" value="Unassembled WGS sequence"/>
</dbReference>
<accession>A0A183J2J6</accession>
<reference evidence="3" key="1">
    <citation type="submission" date="2016-06" db="UniProtKB">
        <authorList>
            <consortium name="WormBaseParasite"/>
        </authorList>
    </citation>
    <scope>IDENTIFICATION</scope>
</reference>
<evidence type="ECO:0000313" key="2">
    <source>
        <dbReference type="Proteomes" id="UP000270296"/>
    </source>
</evidence>